<protein>
    <submittedName>
        <fullName evidence="13">Lipoprotein-anchoring transpeptidase ErfK/SrfK</fullName>
    </submittedName>
</protein>
<dbReference type="CDD" id="cd16913">
    <property type="entry name" value="YkuD_like"/>
    <property type="match status" value="1"/>
</dbReference>
<dbReference type="GO" id="GO:0008360">
    <property type="term" value="P:regulation of cell shape"/>
    <property type="evidence" value="ECO:0007669"/>
    <property type="project" value="UniProtKB-UniRule"/>
</dbReference>
<evidence type="ECO:0000256" key="5">
    <source>
        <dbReference type="ARBA" id="ARBA00022801"/>
    </source>
</evidence>
<evidence type="ECO:0000256" key="1">
    <source>
        <dbReference type="ARBA" id="ARBA00004752"/>
    </source>
</evidence>
<keyword evidence="5" id="KW-0378">Hydrolase</keyword>
<dbReference type="GO" id="GO:0018104">
    <property type="term" value="P:peptidoglycan-protein cross-linking"/>
    <property type="evidence" value="ECO:0007669"/>
    <property type="project" value="TreeGrafter"/>
</dbReference>
<feature type="active site" description="Proton donor/acceptor" evidence="9">
    <location>
        <position position="197"/>
    </location>
</feature>
<dbReference type="GO" id="GO:0071555">
    <property type="term" value="P:cell wall organization"/>
    <property type="evidence" value="ECO:0007669"/>
    <property type="project" value="UniProtKB-UniRule"/>
</dbReference>
<feature type="compositionally biased region" description="Low complexity" evidence="10">
    <location>
        <begin position="36"/>
        <end position="45"/>
    </location>
</feature>
<comment type="similarity">
    <text evidence="2">Belongs to the YkuD family.</text>
</comment>
<feature type="chain" id="PRO_5030511136" evidence="11">
    <location>
        <begin position="29"/>
        <end position="237"/>
    </location>
</feature>
<reference evidence="13 14" key="1">
    <citation type="submission" date="2020-08" db="EMBL/GenBank/DDBJ databases">
        <title>Genomic Encyclopedia of Type Strains, Phase IV (KMG-IV): sequencing the most valuable type-strain genomes for metagenomic binning, comparative biology and taxonomic classification.</title>
        <authorList>
            <person name="Goeker M."/>
        </authorList>
    </citation>
    <scope>NUCLEOTIDE SEQUENCE [LARGE SCALE GENOMIC DNA]</scope>
    <source>
        <strain evidence="13 14">DSM 11099</strain>
    </source>
</reference>
<sequence length="237" mass="25412">MTEAMDGSARRILTAMTLLACMGLAACATSSETATPPGLQPAAPAIAPPPPVEQASASVAPPRIGPKPNERFPVPDESQVKIAEKYQRQLVDYQTAYAPGTIVVDPANHFLYLVQGNGKALRYGVGVGAAGRGFSGETDLAWKQEWPRWRPTDAMIARAPQQYKKYEDGVEGGPTNPLGARALYLFKDGKDTYYRIHGTNQPSSIGKSVSAGCIRLLNSDIIDLYARARPGSKVVIL</sequence>
<dbReference type="FunFam" id="2.40.440.10:FF:000002">
    <property type="entry name" value="L,D-transpeptidase ErfK/SrfK"/>
    <property type="match status" value="1"/>
</dbReference>
<accession>A0A7W9S460</accession>
<evidence type="ECO:0000256" key="6">
    <source>
        <dbReference type="ARBA" id="ARBA00022960"/>
    </source>
</evidence>
<organism evidence="13 14">
    <name type="scientific">Aquamicrobium lusatiense</name>
    <dbReference type="NCBI Taxonomy" id="89772"/>
    <lineage>
        <taxon>Bacteria</taxon>
        <taxon>Pseudomonadati</taxon>
        <taxon>Pseudomonadota</taxon>
        <taxon>Alphaproteobacteria</taxon>
        <taxon>Hyphomicrobiales</taxon>
        <taxon>Phyllobacteriaceae</taxon>
        <taxon>Aquamicrobium</taxon>
    </lineage>
</organism>
<dbReference type="PANTHER" id="PTHR30582">
    <property type="entry name" value="L,D-TRANSPEPTIDASE"/>
    <property type="match status" value="1"/>
</dbReference>
<keyword evidence="7 9" id="KW-0573">Peptidoglycan synthesis</keyword>
<dbReference type="SUPFAM" id="SSF141523">
    <property type="entry name" value="L,D-transpeptidase catalytic domain-like"/>
    <property type="match status" value="1"/>
</dbReference>
<feature type="region of interest" description="Disordered" evidence="10">
    <location>
        <begin position="32"/>
        <end position="74"/>
    </location>
</feature>
<dbReference type="UniPathway" id="UPA00219"/>
<comment type="pathway">
    <text evidence="1 9">Cell wall biogenesis; peptidoglycan biosynthesis.</text>
</comment>
<dbReference type="Proteomes" id="UP000533306">
    <property type="component" value="Unassembled WGS sequence"/>
</dbReference>
<dbReference type="EMBL" id="JACHEU010000002">
    <property type="protein sequence ID" value="MBB6013776.1"/>
    <property type="molecule type" value="Genomic_DNA"/>
</dbReference>
<feature type="active site" description="Nucleophile" evidence="9">
    <location>
        <position position="213"/>
    </location>
</feature>
<evidence type="ECO:0000256" key="7">
    <source>
        <dbReference type="ARBA" id="ARBA00022984"/>
    </source>
</evidence>
<dbReference type="InterPro" id="IPR038063">
    <property type="entry name" value="Transpep_catalytic_dom"/>
</dbReference>
<keyword evidence="13" id="KW-0449">Lipoprotein</keyword>
<comment type="caution">
    <text evidence="13">The sequence shown here is derived from an EMBL/GenBank/DDBJ whole genome shotgun (WGS) entry which is preliminary data.</text>
</comment>
<evidence type="ECO:0000313" key="14">
    <source>
        <dbReference type="Proteomes" id="UP000533306"/>
    </source>
</evidence>
<keyword evidence="3" id="KW-0328">Glycosyltransferase</keyword>
<keyword evidence="14" id="KW-1185">Reference proteome</keyword>
<dbReference type="Gene3D" id="2.40.440.10">
    <property type="entry name" value="L,D-transpeptidase catalytic domain-like"/>
    <property type="match status" value="1"/>
</dbReference>
<dbReference type="PROSITE" id="PS52029">
    <property type="entry name" value="LD_TPASE"/>
    <property type="match status" value="1"/>
</dbReference>
<evidence type="ECO:0000256" key="4">
    <source>
        <dbReference type="ARBA" id="ARBA00022679"/>
    </source>
</evidence>
<dbReference type="PANTHER" id="PTHR30582:SF24">
    <property type="entry name" value="L,D-TRANSPEPTIDASE ERFK_SRFK-RELATED"/>
    <property type="match status" value="1"/>
</dbReference>
<evidence type="ECO:0000256" key="10">
    <source>
        <dbReference type="SAM" id="MobiDB-lite"/>
    </source>
</evidence>
<gene>
    <name evidence="13" type="ORF">HNR59_003165</name>
</gene>
<evidence type="ECO:0000256" key="3">
    <source>
        <dbReference type="ARBA" id="ARBA00022676"/>
    </source>
</evidence>
<proteinExistence type="inferred from homology"/>
<dbReference type="GO" id="GO:0005576">
    <property type="term" value="C:extracellular region"/>
    <property type="evidence" value="ECO:0007669"/>
    <property type="project" value="TreeGrafter"/>
</dbReference>
<evidence type="ECO:0000259" key="12">
    <source>
        <dbReference type="PROSITE" id="PS52029"/>
    </source>
</evidence>
<name>A0A7W9S460_9HYPH</name>
<keyword evidence="11" id="KW-0732">Signal</keyword>
<evidence type="ECO:0000313" key="13">
    <source>
        <dbReference type="EMBL" id="MBB6013776.1"/>
    </source>
</evidence>
<dbReference type="InterPro" id="IPR005490">
    <property type="entry name" value="LD_TPept_cat_dom"/>
</dbReference>
<keyword evidence="6 9" id="KW-0133">Cell shape</keyword>
<keyword evidence="8 9" id="KW-0961">Cell wall biogenesis/degradation</keyword>
<evidence type="ECO:0000256" key="2">
    <source>
        <dbReference type="ARBA" id="ARBA00005992"/>
    </source>
</evidence>
<dbReference type="InterPro" id="IPR050979">
    <property type="entry name" value="LD-transpeptidase"/>
</dbReference>
<evidence type="ECO:0000256" key="8">
    <source>
        <dbReference type="ARBA" id="ARBA00023316"/>
    </source>
</evidence>
<dbReference type="GO" id="GO:0071972">
    <property type="term" value="F:peptidoglycan L,D-transpeptidase activity"/>
    <property type="evidence" value="ECO:0007669"/>
    <property type="project" value="TreeGrafter"/>
</dbReference>
<feature type="signal peptide" evidence="11">
    <location>
        <begin position="1"/>
        <end position="28"/>
    </location>
</feature>
<dbReference type="GO" id="GO:0016757">
    <property type="term" value="F:glycosyltransferase activity"/>
    <property type="evidence" value="ECO:0007669"/>
    <property type="project" value="UniProtKB-KW"/>
</dbReference>
<dbReference type="AlphaFoldDB" id="A0A7W9S460"/>
<dbReference type="Pfam" id="PF03734">
    <property type="entry name" value="YkuD"/>
    <property type="match status" value="1"/>
</dbReference>
<dbReference type="RefSeq" id="WP_183831956.1">
    <property type="nucleotide sequence ID" value="NZ_JACHEU010000002.1"/>
</dbReference>
<evidence type="ECO:0000256" key="11">
    <source>
        <dbReference type="SAM" id="SignalP"/>
    </source>
</evidence>
<keyword evidence="4" id="KW-0808">Transferase</keyword>
<evidence type="ECO:0000256" key="9">
    <source>
        <dbReference type="PROSITE-ProRule" id="PRU01373"/>
    </source>
</evidence>
<feature type="domain" description="L,D-TPase catalytic" evidence="12">
    <location>
        <begin position="100"/>
        <end position="237"/>
    </location>
</feature>